<accession>A0ABU3ADG8</accession>
<reference evidence="1 2" key="1">
    <citation type="submission" date="2023-09" db="EMBL/GenBank/DDBJ databases">
        <authorList>
            <person name="Rey-Velasco X."/>
        </authorList>
    </citation>
    <scope>NUCLEOTIDE SEQUENCE [LARGE SCALE GENOMIC DNA]</scope>
    <source>
        <strain evidence="1 2">F388</strain>
    </source>
</reference>
<keyword evidence="2" id="KW-1185">Reference proteome</keyword>
<comment type="caution">
    <text evidence="1">The sequence shown here is derived from an EMBL/GenBank/DDBJ whole genome shotgun (WGS) entry which is preliminary data.</text>
</comment>
<name>A0ABU3ADG8_9FLAO</name>
<dbReference type="RefSeq" id="WP_311352763.1">
    <property type="nucleotide sequence ID" value="NZ_JAVRHR010000003.1"/>
</dbReference>
<gene>
    <name evidence="1" type="ORF">RM706_14365</name>
</gene>
<organism evidence="1 2">
    <name type="scientific">Croceitalea rosinachiae</name>
    <dbReference type="NCBI Taxonomy" id="3075596"/>
    <lineage>
        <taxon>Bacteria</taxon>
        <taxon>Pseudomonadati</taxon>
        <taxon>Bacteroidota</taxon>
        <taxon>Flavobacteriia</taxon>
        <taxon>Flavobacteriales</taxon>
        <taxon>Flavobacteriaceae</taxon>
        <taxon>Croceitalea</taxon>
    </lineage>
</organism>
<evidence type="ECO:0000313" key="1">
    <source>
        <dbReference type="EMBL" id="MDT0608227.1"/>
    </source>
</evidence>
<evidence type="ECO:0000313" key="2">
    <source>
        <dbReference type="Proteomes" id="UP001255246"/>
    </source>
</evidence>
<protein>
    <submittedName>
        <fullName evidence="1">Uncharacterized protein</fullName>
    </submittedName>
</protein>
<dbReference type="EMBL" id="JAVRHR010000003">
    <property type="protein sequence ID" value="MDT0608227.1"/>
    <property type="molecule type" value="Genomic_DNA"/>
</dbReference>
<sequence>MIRKLLFVLILFITNLSFGQEDCYLGIGGKDDVVITEVFQLSEEQVENLRNWGAELEFRNEIFKIKAKKLLKNHGQASPEDLLRMSYDYKAILDSMAANMRLLDKRMLGTFNNKQYNLYIMLCNQLSRSPIYTTRSVNE</sequence>
<dbReference type="Proteomes" id="UP001255246">
    <property type="component" value="Unassembled WGS sequence"/>
</dbReference>
<proteinExistence type="predicted"/>